<dbReference type="SUPFAM" id="SSF54695">
    <property type="entry name" value="POZ domain"/>
    <property type="match status" value="1"/>
</dbReference>
<feature type="domain" description="BTB" evidence="2">
    <location>
        <begin position="38"/>
        <end position="101"/>
    </location>
</feature>
<name>A0A5C3N890_9AGAM</name>
<feature type="compositionally biased region" description="Polar residues" evidence="1">
    <location>
        <begin position="1"/>
        <end position="10"/>
    </location>
</feature>
<evidence type="ECO:0000313" key="4">
    <source>
        <dbReference type="Proteomes" id="UP000305948"/>
    </source>
</evidence>
<dbReference type="Gene3D" id="3.30.710.10">
    <property type="entry name" value="Potassium Channel Kv1.1, Chain A"/>
    <property type="match status" value="1"/>
</dbReference>
<proteinExistence type="predicted"/>
<dbReference type="EMBL" id="ML213506">
    <property type="protein sequence ID" value="TFK53954.1"/>
    <property type="molecule type" value="Genomic_DNA"/>
</dbReference>
<reference evidence="3 4" key="1">
    <citation type="journal article" date="2019" name="Nat. Ecol. Evol.">
        <title>Megaphylogeny resolves global patterns of mushroom evolution.</title>
        <authorList>
            <person name="Varga T."/>
            <person name="Krizsan K."/>
            <person name="Foldi C."/>
            <person name="Dima B."/>
            <person name="Sanchez-Garcia M."/>
            <person name="Sanchez-Ramirez S."/>
            <person name="Szollosi G.J."/>
            <person name="Szarkandi J.G."/>
            <person name="Papp V."/>
            <person name="Albert L."/>
            <person name="Andreopoulos W."/>
            <person name="Angelini C."/>
            <person name="Antonin V."/>
            <person name="Barry K.W."/>
            <person name="Bougher N.L."/>
            <person name="Buchanan P."/>
            <person name="Buyck B."/>
            <person name="Bense V."/>
            <person name="Catcheside P."/>
            <person name="Chovatia M."/>
            <person name="Cooper J."/>
            <person name="Damon W."/>
            <person name="Desjardin D."/>
            <person name="Finy P."/>
            <person name="Geml J."/>
            <person name="Haridas S."/>
            <person name="Hughes K."/>
            <person name="Justo A."/>
            <person name="Karasinski D."/>
            <person name="Kautmanova I."/>
            <person name="Kiss B."/>
            <person name="Kocsube S."/>
            <person name="Kotiranta H."/>
            <person name="LaButti K.M."/>
            <person name="Lechner B.E."/>
            <person name="Liimatainen K."/>
            <person name="Lipzen A."/>
            <person name="Lukacs Z."/>
            <person name="Mihaltcheva S."/>
            <person name="Morgado L.N."/>
            <person name="Niskanen T."/>
            <person name="Noordeloos M.E."/>
            <person name="Ohm R.A."/>
            <person name="Ortiz-Santana B."/>
            <person name="Ovrebo C."/>
            <person name="Racz N."/>
            <person name="Riley R."/>
            <person name="Savchenko A."/>
            <person name="Shiryaev A."/>
            <person name="Soop K."/>
            <person name="Spirin V."/>
            <person name="Szebenyi C."/>
            <person name="Tomsovsky M."/>
            <person name="Tulloss R.E."/>
            <person name="Uehling J."/>
            <person name="Grigoriev I.V."/>
            <person name="Vagvolgyi C."/>
            <person name="Papp T."/>
            <person name="Martin F.M."/>
            <person name="Miettinen O."/>
            <person name="Hibbett D.S."/>
            <person name="Nagy L.G."/>
        </authorList>
    </citation>
    <scope>NUCLEOTIDE SEQUENCE [LARGE SCALE GENOMIC DNA]</scope>
    <source>
        <strain evidence="3 4">OMC1185</strain>
    </source>
</reference>
<sequence length="300" mass="33140">MAEAASTVTIDTADDTANGGSGAEVGVTKSKDLWFDDGNIVIQAESTVFKVHRSILALNSAVFKDMFAVAQPEDGEQFADCPLVNVQDESDAMSHFLKAMYIPGYTEAITDFLQIASVAYPPNTAPQVLHPDKLLTLAQECNLRIFLPATMNQLCLLGHDYMIDHVPAREDIKLCLAGRQTIIDAWRKLVGLPPLAPEDRSLLLFRSSRSDCCQQQTRDLTMVPGIFAIMSDSKIHVHDAEAIKKISSAAWQKLCVDCASTLRRNVERARQSIWNDLPGMFGLPPWTELRKETGDEGNFD</sequence>
<protein>
    <recommendedName>
        <fullName evidence="2">BTB domain-containing protein</fullName>
    </recommendedName>
</protein>
<dbReference type="CDD" id="cd18186">
    <property type="entry name" value="BTB_POZ_ZBTB_KLHL-like"/>
    <property type="match status" value="1"/>
</dbReference>
<evidence type="ECO:0000256" key="1">
    <source>
        <dbReference type="SAM" id="MobiDB-lite"/>
    </source>
</evidence>
<accession>A0A5C3N890</accession>
<dbReference type="OrthoDB" id="3204157at2759"/>
<dbReference type="AlphaFoldDB" id="A0A5C3N890"/>
<organism evidence="3 4">
    <name type="scientific">Heliocybe sulcata</name>
    <dbReference type="NCBI Taxonomy" id="5364"/>
    <lineage>
        <taxon>Eukaryota</taxon>
        <taxon>Fungi</taxon>
        <taxon>Dikarya</taxon>
        <taxon>Basidiomycota</taxon>
        <taxon>Agaricomycotina</taxon>
        <taxon>Agaricomycetes</taxon>
        <taxon>Gloeophyllales</taxon>
        <taxon>Gloeophyllaceae</taxon>
        <taxon>Heliocybe</taxon>
    </lineage>
</organism>
<gene>
    <name evidence="3" type="ORF">OE88DRAFT_1732693</name>
</gene>
<dbReference type="InterPro" id="IPR000210">
    <property type="entry name" value="BTB/POZ_dom"/>
</dbReference>
<dbReference type="InterPro" id="IPR011333">
    <property type="entry name" value="SKP1/BTB/POZ_sf"/>
</dbReference>
<keyword evidence="4" id="KW-1185">Reference proteome</keyword>
<evidence type="ECO:0000259" key="2">
    <source>
        <dbReference type="PROSITE" id="PS50097"/>
    </source>
</evidence>
<dbReference type="PROSITE" id="PS50097">
    <property type="entry name" value="BTB"/>
    <property type="match status" value="1"/>
</dbReference>
<feature type="region of interest" description="Disordered" evidence="1">
    <location>
        <begin position="1"/>
        <end position="22"/>
    </location>
</feature>
<dbReference type="STRING" id="5364.A0A5C3N890"/>
<evidence type="ECO:0000313" key="3">
    <source>
        <dbReference type="EMBL" id="TFK53954.1"/>
    </source>
</evidence>
<dbReference type="Pfam" id="PF00651">
    <property type="entry name" value="BTB"/>
    <property type="match status" value="1"/>
</dbReference>
<dbReference type="Proteomes" id="UP000305948">
    <property type="component" value="Unassembled WGS sequence"/>
</dbReference>